<gene>
    <name evidence="1" type="ORF">RRF57_000785</name>
</gene>
<evidence type="ECO:0000313" key="2">
    <source>
        <dbReference type="Proteomes" id="UP001305414"/>
    </source>
</evidence>
<proteinExistence type="predicted"/>
<organism evidence="1 2">
    <name type="scientific">Xylaria bambusicola</name>
    <dbReference type="NCBI Taxonomy" id="326684"/>
    <lineage>
        <taxon>Eukaryota</taxon>
        <taxon>Fungi</taxon>
        <taxon>Dikarya</taxon>
        <taxon>Ascomycota</taxon>
        <taxon>Pezizomycotina</taxon>
        <taxon>Sordariomycetes</taxon>
        <taxon>Xylariomycetidae</taxon>
        <taxon>Xylariales</taxon>
        <taxon>Xylariaceae</taxon>
        <taxon>Xylaria</taxon>
    </lineage>
</organism>
<protein>
    <submittedName>
        <fullName evidence="1">Uncharacterized protein</fullName>
    </submittedName>
</protein>
<reference evidence="1 2" key="1">
    <citation type="submission" date="2023-10" db="EMBL/GenBank/DDBJ databases">
        <title>Draft genome sequence of Xylaria bambusicola isolate GMP-LS, the root and basal stem rot pathogen of sugarcane in Indonesia.</title>
        <authorList>
            <person name="Selvaraj P."/>
            <person name="Muralishankar V."/>
            <person name="Muruganantham S."/>
            <person name="Sp S."/>
            <person name="Haryani S."/>
            <person name="Lau K.J.X."/>
            <person name="Naqvi N.I."/>
        </authorList>
    </citation>
    <scope>NUCLEOTIDE SEQUENCE [LARGE SCALE GENOMIC DNA]</scope>
    <source>
        <strain evidence="1">GMP-LS</strain>
    </source>
</reference>
<dbReference type="EMBL" id="JAWHQM010000002">
    <property type="protein sequence ID" value="KAK5625069.1"/>
    <property type="molecule type" value="Genomic_DNA"/>
</dbReference>
<accession>A0AAN7UP99</accession>
<sequence>MKPSKKDMVVAYEASRNDVLKPRTIRNAWQTAGIWPRDRQAPLSSKYVILKKKALARTIVPALTVEERPVTPNFLTITAKITIETPLGSQALQITT</sequence>
<comment type="caution">
    <text evidence="1">The sequence shown here is derived from an EMBL/GenBank/DDBJ whole genome shotgun (WGS) entry which is preliminary data.</text>
</comment>
<name>A0AAN7UP99_9PEZI</name>
<evidence type="ECO:0000313" key="1">
    <source>
        <dbReference type="EMBL" id="KAK5625069.1"/>
    </source>
</evidence>
<dbReference type="AlphaFoldDB" id="A0AAN7UP99"/>
<keyword evidence="2" id="KW-1185">Reference proteome</keyword>
<dbReference type="Proteomes" id="UP001305414">
    <property type="component" value="Unassembled WGS sequence"/>
</dbReference>